<dbReference type="PANTHER" id="PTHR38123:SF6">
    <property type="entry name" value="CELL WALL SERINE-THREONINE-RICH GALACTOMANNOPROTEIN MP1 (AFU_ORTHOLOGUE AFUA_4G03240)"/>
    <property type="match status" value="1"/>
</dbReference>
<sequence>MLFNNVVLAATALFGFAVASPIAAPVQELALPRQAATIKASLLATEQEVIKLRDAFAASTGTDPAEVTAIRAQSDVVLAAVQSSTAVVQASPNLTLVEVLGFATTVQQLQRTLDSTIDVVIAKKPQVDELGLTAEVRDKLTQQKAAINTFGTVLLTKVPTAAKSIAQGYINNFNASFDRAIAAYTS</sequence>
<protein>
    <submittedName>
        <fullName evidence="2">Hydrophobic surface binding protein A-domain-containing protein</fullName>
    </submittedName>
</protein>
<feature type="signal peptide" evidence="1">
    <location>
        <begin position="1"/>
        <end position="19"/>
    </location>
</feature>
<feature type="chain" id="PRO_5007293076" evidence="1">
    <location>
        <begin position="20"/>
        <end position="186"/>
    </location>
</feature>
<dbReference type="AlphaFoldDB" id="A0A136ISX2"/>
<evidence type="ECO:0000313" key="2">
    <source>
        <dbReference type="EMBL" id="KXJ87919.1"/>
    </source>
</evidence>
<dbReference type="OrthoDB" id="2422134at2759"/>
<dbReference type="Pfam" id="PF12296">
    <property type="entry name" value="HsbA"/>
    <property type="match status" value="1"/>
</dbReference>
<dbReference type="Gene3D" id="1.20.1280.140">
    <property type="match status" value="1"/>
</dbReference>
<gene>
    <name evidence="2" type="ORF">Micbo1qcDRAFT_178568</name>
</gene>
<keyword evidence="1" id="KW-0732">Signal</keyword>
<keyword evidence="3" id="KW-1185">Reference proteome</keyword>
<dbReference type="InParanoid" id="A0A136ISX2"/>
<dbReference type="PANTHER" id="PTHR38123">
    <property type="entry name" value="CELL WALL SERINE-THREONINE-RICH GALACTOMANNOPROTEIN MP1 (AFU_ORTHOLOGUE AFUA_4G03240)"/>
    <property type="match status" value="1"/>
</dbReference>
<dbReference type="InterPro" id="IPR021054">
    <property type="entry name" value="Cell_wall_mannoprotein_1"/>
</dbReference>
<proteinExistence type="predicted"/>
<dbReference type="EMBL" id="KQ964260">
    <property type="protein sequence ID" value="KXJ87919.1"/>
    <property type="molecule type" value="Genomic_DNA"/>
</dbReference>
<evidence type="ECO:0000313" key="3">
    <source>
        <dbReference type="Proteomes" id="UP000070501"/>
    </source>
</evidence>
<evidence type="ECO:0000256" key="1">
    <source>
        <dbReference type="SAM" id="SignalP"/>
    </source>
</evidence>
<name>A0A136ISX2_9PEZI</name>
<organism evidence="2 3">
    <name type="scientific">Microdochium bolleyi</name>
    <dbReference type="NCBI Taxonomy" id="196109"/>
    <lineage>
        <taxon>Eukaryota</taxon>
        <taxon>Fungi</taxon>
        <taxon>Dikarya</taxon>
        <taxon>Ascomycota</taxon>
        <taxon>Pezizomycotina</taxon>
        <taxon>Sordariomycetes</taxon>
        <taxon>Xylariomycetidae</taxon>
        <taxon>Xylariales</taxon>
        <taxon>Microdochiaceae</taxon>
        <taxon>Microdochium</taxon>
    </lineage>
</organism>
<dbReference type="GO" id="GO:0005576">
    <property type="term" value="C:extracellular region"/>
    <property type="evidence" value="ECO:0007669"/>
    <property type="project" value="TreeGrafter"/>
</dbReference>
<reference evidence="3" key="1">
    <citation type="submission" date="2016-02" db="EMBL/GenBank/DDBJ databases">
        <title>Draft genome sequence of Microdochium bolleyi, a fungal endophyte of beachgrass.</title>
        <authorList>
            <consortium name="DOE Joint Genome Institute"/>
            <person name="David A.S."/>
            <person name="May G."/>
            <person name="Haridas S."/>
            <person name="Lim J."/>
            <person name="Wang M."/>
            <person name="Labutti K."/>
            <person name="Lipzen A."/>
            <person name="Barry K."/>
            <person name="Grigoriev I.V."/>
        </authorList>
    </citation>
    <scope>NUCLEOTIDE SEQUENCE [LARGE SCALE GENOMIC DNA]</scope>
    <source>
        <strain evidence="3">J235TASD1</strain>
    </source>
</reference>
<dbReference type="STRING" id="196109.A0A136ISX2"/>
<accession>A0A136ISX2</accession>
<dbReference type="Proteomes" id="UP000070501">
    <property type="component" value="Unassembled WGS sequence"/>
</dbReference>